<organism evidence="25 26">
    <name type="scientific">Sorangium cellulosum</name>
    <name type="common">Polyangium cellulosum</name>
    <dbReference type="NCBI Taxonomy" id="56"/>
    <lineage>
        <taxon>Bacteria</taxon>
        <taxon>Pseudomonadati</taxon>
        <taxon>Myxococcota</taxon>
        <taxon>Polyangia</taxon>
        <taxon>Polyangiales</taxon>
        <taxon>Polyangiaceae</taxon>
        <taxon>Sorangium</taxon>
    </lineage>
</organism>
<feature type="transmembrane region" description="Helical" evidence="24">
    <location>
        <begin position="7"/>
        <end position="26"/>
    </location>
</feature>
<evidence type="ECO:0000256" key="2">
    <source>
        <dbReference type="ARBA" id="ARBA00004651"/>
    </source>
</evidence>
<comment type="subcellular location">
    <subcellularLocation>
        <location evidence="2">Cell membrane</location>
        <topology evidence="2">Multi-pass membrane protein</topology>
    </subcellularLocation>
</comment>
<keyword evidence="15 24" id="KW-0472">Membrane</keyword>
<feature type="transmembrane region" description="Helical" evidence="24">
    <location>
        <begin position="57"/>
        <end position="76"/>
    </location>
</feature>
<evidence type="ECO:0000256" key="4">
    <source>
        <dbReference type="ARBA" id="ARBA00005189"/>
    </source>
</evidence>
<evidence type="ECO:0000256" key="12">
    <source>
        <dbReference type="ARBA" id="ARBA00022695"/>
    </source>
</evidence>
<dbReference type="AlphaFoldDB" id="A0A2L0F360"/>
<evidence type="ECO:0000256" key="18">
    <source>
        <dbReference type="ARBA" id="ARBA00029893"/>
    </source>
</evidence>
<evidence type="ECO:0000256" key="1">
    <source>
        <dbReference type="ARBA" id="ARBA00001698"/>
    </source>
</evidence>
<comment type="pathway">
    <text evidence="4">Lipid metabolism.</text>
</comment>
<dbReference type="Proteomes" id="UP000238348">
    <property type="component" value="Chromosome"/>
</dbReference>
<evidence type="ECO:0000256" key="20">
    <source>
        <dbReference type="ARBA" id="ARBA00032253"/>
    </source>
</evidence>
<feature type="transmembrane region" description="Helical" evidence="24">
    <location>
        <begin position="182"/>
        <end position="201"/>
    </location>
</feature>
<dbReference type="RefSeq" id="WP_234022791.1">
    <property type="nucleotide sequence ID" value="NZ_CP012673.1"/>
</dbReference>
<evidence type="ECO:0000256" key="19">
    <source>
        <dbReference type="ARBA" id="ARBA00031825"/>
    </source>
</evidence>
<accession>A0A2L0F360</accession>
<dbReference type="PANTHER" id="PTHR46382">
    <property type="entry name" value="PHOSPHATIDATE CYTIDYLYLTRANSFERASE"/>
    <property type="match status" value="1"/>
</dbReference>
<evidence type="ECO:0000256" key="11">
    <source>
        <dbReference type="ARBA" id="ARBA00022692"/>
    </source>
</evidence>
<gene>
    <name evidence="25" type="primary">cdsA</name>
    <name evidence="25" type="ORF">SOCE26_075170</name>
</gene>
<proteinExistence type="inferred from homology"/>
<dbReference type="EC" id="2.7.7.41" evidence="6"/>
<feature type="transmembrane region" description="Helical" evidence="24">
    <location>
        <begin position="82"/>
        <end position="100"/>
    </location>
</feature>
<keyword evidence="14" id="KW-0443">Lipid metabolism</keyword>
<evidence type="ECO:0000256" key="24">
    <source>
        <dbReference type="SAM" id="Phobius"/>
    </source>
</evidence>
<evidence type="ECO:0000256" key="14">
    <source>
        <dbReference type="ARBA" id="ARBA00023098"/>
    </source>
</evidence>
<evidence type="ECO:0000256" key="17">
    <source>
        <dbReference type="ARBA" id="ARBA00023264"/>
    </source>
</evidence>
<evidence type="ECO:0000313" key="25">
    <source>
        <dbReference type="EMBL" id="AUX46014.1"/>
    </source>
</evidence>
<evidence type="ECO:0000256" key="9">
    <source>
        <dbReference type="ARBA" id="ARBA00022516"/>
    </source>
</evidence>
<keyword evidence="11 24" id="KW-0812">Transmembrane</keyword>
<evidence type="ECO:0000256" key="5">
    <source>
        <dbReference type="ARBA" id="ARBA00010185"/>
    </source>
</evidence>
<evidence type="ECO:0000256" key="6">
    <source>
        <dbReference type="ARBA" id="ARBA00012487"/>
    </source>
</evidence>
<keyword evidence="10 25" id="KW-0808">Transferase</keyword>
<evidence type="ECO:0000256" key="7">
    <source>
        <dbReference type="ARBA" id="ARBA00019373"/>
    </source>
</evidence>
<keyword evidence="8" id="KW-1003">Cell membrane</keyword>
<dbReference type="GO" id="GO:0004605">
    <property type="term" value="F:phosphatidate cytidylyltransferase activity"/>
    <property type="evidence" value="ECO:0007669"/>
    <property type="project" value="UniProtKB-EC"/>
</dbReference>
<feature type="transmembrane region" description="Helical" evidence="24">
    <location>
        <begin position="32"/>
        <end position="50"/>
    </location>
</feature>
<dbReference type="PANTHER" id="PTHR46382:SF1">
    <property type="entry name" value="PHOSPHATIDATE CYTIDYLYLTRANSFERASE"/>
    <property type="match status" value="1"/>
</dbReference>
<feature type="transmembrane region" description="Helical" evidence="24">
    <location>
        <begin position="112"/>
        <end position="131"/>
    </location>
</feature>
<keyword evidence="13 24" id="KW-1133">Transmembrane helix</keyword>
<dbReference type="GO" id="GO:0005886">
    <property type="term" value="C:plasma membrane"/>
    <property type="evidence" value="ECO:0007669"/>
    <property type="project" value="UniProtKB-SubCell"/>
</dbReference>
<evidence type="ECO:0000256" key="21">
    <source>
        <dbReference type="ARBA" id="ARBA00032396"/>
    </source>
</evidence>
<name>A0A2L0F360_SORCE</name>
<dbReference type="Pfam" id="PF01148">
    <property type="entry name" value="CTP_transf_1"/>
    <property type="match status" value="1"/>
</dbReference>
<keyword evidence="12 25" id="KW-0548">Nucleotidyltransferase</keyword>
<protein>
    <recommendedName>
        <fullName evidence="7">Phosphatidate cytidylyltransferase</fullName>
        <ecNumber evidence="6">2.7.7.41</ecNumber>
    </recommendedName>
    <alternativeName>
        <fullName evidence="20">CDP-DAG synthase</fullName>
    </alternativeName>
    <alternativeName>
        <fullName evidence="22">CDP-DG synthase</fullName>
    </alternativeName>
    <alternativeName>
        <fullName evidence="18">CDP-diacylglycerol synthase</fullName>
    </alternativeName>
    <alternativeName>
        <fullName evidence="21">CDP-diglyceride pyrophosphorylase</fullName>
    </alternativeName>
    <alternativeName>
        <fullName evidence="23">CDP-diglyceride synthase</fullName>
    </alternativeName>
    <alternativeName>
        <fullName evidence="19">CTP:phosphatidate cytidylyltransferase</fullName>
    </alternativeName>
</protein>
<dbReference type="GO" id="GO:0016024">
    <property type="term" value="P:CDP-diacylglycerol biosynthetic process"/>
    <property type="evidence" value="ECO:0007669"/>
    <property type="project" value="TreeGrafter"/>
</dbReference>
<evidence type="ECO:0000256" key="13">
    <source>
        <dbReference type="ARBA" id="ARBA00022989"/>
    </source>
</evidence>
<feature type="transmembrane region" description="Helical" evidence="24">
    <location>
        <begin position="143"/>
        <end position="161"/>
    </location>
</feature>
<feature type="transmembrane region" description="Helical" evidence="24">
    <location>
        <begin position="254"/>
        <end position="271"/>
    </location>
</feature>
<evidence type="ECO:0000256" key="3">
    <source>
        <dbReference type="ARBA" id="ARBA00005119"/>
    </source>
</evidence>
<sequence>MAASNLTMRVLSALVAAPLILTLLYLGPSWGWAALVAAAAAVGALEFFAMTHADDRAGRIAGVALTLAVIGVLWRFGHSPRALLALIFLLPLAAMLVTLARLGEMRTAALRVLAVAFGPLYVGGGLGALALLRRDAGADGPSFVVLALLLSWFSDTGAYFAGRFLGKHKLYEAVSPKKTVEGALGGLLFAVLGMLLAHVWFLRSLPLVDGFALAIVAGGLGQAGDLGESLFKRSFGIKDSGGIVPGHGGILDRVDALIVTGTITYLYVLWVRS</sequence>
<keyword evidence="9" id="KW-0444">Lipid biosynthesis</keyword>
<evidence type="ECO:0000256" key="22">
    <source>
        <dbReference type="ARBA" id="ARBA00032743"/>
    </source>
</evidence>
<evidence type="ECO:0000256" key="16">
    <source>
        <dbReference type="ARBA" id="ARBA00023209"/>
    </source>
</evidence>
<comment type="pathway">
    <text evidence="3">Phospholipid metabolism; CDP-diacylglycerol biosynthesis; CDP-diacylglycerol from sn-glycerol 3-phosphate: step 3/3.</text>
</comment>
<comment type="similarity">
    <text evidence="5">Belongs to the CDS family.</text>
</comment>
<keyword evidence="16" id="KW-0594">Phospholipid biosynthesis</keyword>
<evidence type="ECO:0000313" key="26">
    <source>
        <dbReference type="Proteomes" id="UP000238348"/>
    </source>
</evidence>
<keyword evidence="17" id="KW-1208">Phospholipid metabolism</keyword>
<evidence type="ECO:0000256" key="15">
    <source>
        <dbReference type="ARBA" id="ARBA00023136"/>
    </source>
</evidence>
<dbReference type="EMBL" id="CP012673">
    <property type="protein sequence ID" value="AUX46014.1"/>
    <property type="molecule type" value="Genomic_DNA"/>
</dbReference>
<comment type="catalytic activity">
    <reaction evidence="1">
        <text>a 1,2-diacyl-sn-glycero-3-phosphate + CTP + H(+) = a CDP-1,2-diacyl-sn-glycerol + diphosphate</text>
        <dbReference type="Rhea" id="RHEA:16229"/>
        <dbReference type="ChEBI" id="CHEBI:15378"/>
        <dbReference type="ChEBI" id="CHEBI:33019"/>
        <dbReference type="ChEBI" id="CHEBI:37563"/>
        <dbReference type="ChEBI" id="CHEBI:58332"/>
        <dbReference type="ChEBI" id="CHEBI:58608"/>
        <dbReference type="EC" id="2.7.7.41"/>
    </reaction>
</comment>
<evidence type="ECO:0000256" key="10">
    <source>
        <dbReference type="ARBA" id="ARBA00022679"/>
    </source>
</evidence>
<evidence type="ECO:0000256" key="23">
    <source>
        <dbReference type="ARBA" id="ARBA00033406"/>
    </source>
</evidence>
<reference evidence="25 26" key="1">
    <citation type="submission" date="2015-09" db="EMBL/GenBank/DDBJ databases">
        <title>Sorangium comparison.</title>
        <authorList>
            <person name="Zaburannyi N."/>
            <person name="Bunk B."/>
            <person name="Overmann J."/>
            <person name="Mueller R."/>
        </authorList>
    </citation>
    <scope>NUCLEOTIDE SEQUENCE [LARGE SCALE GENOMIC DNA]</scope>
    <source>
        <strain evidence="25 26">So ce26</strain>
    </source>
</reference>
<evidence type="ECO:0000256" key="8">
    <source>
        <dbReference type="ARBA" id="ARBA00022475"/>
    </source>
</evidence>